<organism evidence="11 12">
    <name type="scientific">Carboxylicivirga linearis</name>
    <dbReference type="NCBI Taxonomy" id="1628157"/>
    <lineage>
        <taxon>Bacteria</taxon>
        <taxon>Pseudomonadati</taxon>
        <taxon>Bacteroidota</taxon>
        <taxon>Bacteroidia</taxon>
        <taxon>Marinilabiliales</taxon>
        <taxon>Marinilabiliaceae</taxon>
        <taxon>Carboxylicivirga</taxon>
    </lineage>
</organism>
<dbReference type="InterPro" id="IPR035996">
    <property type="entry name" value="4pyrrol_Methylase_sf"/>
</dbReference>
<dbReference type="Gene3D" id="3.40.1010.10">
    <property type="entry name" value="Cobalt-precorrin-4 Transmethylase, Domain 1"/>
    <property type="match status" value="1"/>
</dbReference>
<evidence type="ECO:0000256" key="5">
    <source>
        <dbReference type="ARBA" id="ARBA00022691"/>
    </source>
</evidence>
<dbReference type="EC" id="2.1.1.107" evidence="2"/>
<dbReference type="InterPro" id="IPR003754">
    <property type="entry name" value="4pyrrol_synth_uPrphyn_synth"/>
</dbReference>
<dbReference type="RefSeq" id="WP_212219968.1">
    <property type="nucleotide sequence ID" value="NZ_JAGUCO010000035.1"/>
</dbReference>
<evidence type="ECO:0000259" key="9">
    <source>
        <dbReference type="Pfam" id="PF00590"/>
    </source>
</evidence>
<name>A0ABS5K1G8_9BACT</name>
<accession>A0ABS5K1G8</accession>
<evidence type="ECO:0000259" key="10">
    <source>
        <dbReference type="Pfam" id="PF02602"/>
    </source>
</evidence>
<dbReference type="InterPro" id="IPR000878">
    <property type="entry name" value="4pyrrol_Mease"/>
</dbReference>
<dbReference type="PANTHER" id="PTHR45790">
    <property type="entry name" value="SIROHEME SYNTHASE-RELATED"/>
    <property type="match status" value="1"/>
</dbReference>
<dbReference type="InterPro" id="IPR003043">
    <property type="entry name" value="Uropor_MeTrfase_CS"/>
</dbReference>
<dbReference type="InterPro" id="IPR050161">
    <property type="entry name" value="Siro_Cobalamin_biosynth"/>
</dbReference>
<evidence type="ECO:0000256" key="4">
    <source>
        <dbReference type="ARBA" id="ARBA00022679"/>
    </source>
</evidence>
<feature type="domain" description="Tetrapyrrole methylase" evidence="9">
    <location>
        <begin position="109"/>
        <end position="310"/>
    </location>
</feature>
<evidence type="ECO:0000256" key="1">
    <source>
        <dbReference type="ARBA" id="ARBA00005879"/>
    </source>
</evidence>
<keyword evidence="12" id="KW-1185">Reference proteome</keyword>
<dbReference type="Pfam" id="PF02602">
    <property type="entry name" value="HEM4"/>
    <property type="match status" value="1"/>
</dbReference>
<dbReference type="CDD" id="cd06578">
    <property type="entry name" value="HemD"/>
    <property type="match status" value="1"/>
</dbReference>
<dbReference type="InterPro" id="IPR014777">
    <property type="entry name" value="4pyrrole_Mease_sub1"/>
</dbReference>
<comment type="caution">
    <text evidence="11">The sequence shown here is derived from an EMBL/GenBank/DDBJ whole genome shotgun (WGS) entry which is preliminary data.</text>
</comment>
<dbReference type="InterPro" id="IPR036108">
    <property type="entry name" value="4pyrrol_syn_uPrphyn_synt_sf"/>
</dbReference>
<evidence type="ECO:0000256" key="6">
    <source>
        <dbReference type="ARBA" id="ARBA00023244"/>
    </source>
</evidence>
<dbReference type="InterPro" id="IPR014776">
    <property type="entry name" value="4pyrrole_Mease_sub2"/>
</dbReference>
<dbReference type="Gene3D" id="3.30.950.10">
    <property type="entry name" value="Methyltransferase, Cobalt-precorrin-4 Transmethylase, Domain 2"/>
    <property type="match status" value="1"/>
</dbReference>
<dbReference type="Proteomes" id="UP000708576">
    <property type="component" value="Unassembled WGS sequence"/>
</dbReference>
<keyword evidence="5" id="KW-0949">S-adenosyl-L-methionine</keyword>
<dbReference type="PANTHER" id="PTHR45790:SF3">
    <property type="entry name" value="S-ADENOSYL-L-METHIONINE-DEPENDENT UROPORPHYRINOGEN III METHYLTRANSFERASE, CHLOROPLASTIC"/>
    <property type="match status" value="1"/>
</dbReference>
<dbReference type="NCBIfam" id="TIGR01469">
    <property type="entry name" value="cobA_cysG_Cterm"/>
    <property type="match status" value="1"/>
</dbReference>
<feature type="domain" description="Tetrapyrrole biosynthesis uroporphyrinogen III synthase" evidence="10">
    <location>
        <begin position="356"/>
        <end position="546"/>
    </location>
</feature>
<comment type="pathway">
    <text evidence="7">Porphyrin-containing compound metabolism; siroheme biosynthesis; precorrin-2 from uroporphyrinogen III: step 1/1.</text>
</comment>
<evidence type="ECO:0000256" key="3">
    <source>
        <dbReference type="ARBA" id="ARBA00022603"/>
    </source>
</evidence>
<proteinExistence type="inferred from homology"/>
<comment type="similarity">
    <text evidence="1 8">Belongs to the precorrin methyltransferase family.</text>
</comment>
<dbReference type="NCBIfam" id="NF004790">
    <property type="entry name" value="PRK06136.1"/>
    <property type="match status" value="1"/>
</dbReference>
<sequence length="553" mass="62193">MYEIILKSYQPVADNVLPEIESALSDNAVIQWNKANAKKRLGTEELMMLYLGDIDLVLVHWSKIDVVLPKEVKIQAVLKTEGDEPLVLLSLKDLPFDFWSIDQRRNFGKVHIVGFGPGNPDLLTIKAQRLLQEADVIFYDDLIDHSYLDLFKGEKRYVGKRKGQHSTRQDNINELLYQSALAGNNVVRIKGGDPLIFGRGGEEYRYLNQRFIEVEIVPGITSALSAAADGVIPLTCRGVSTSVAFALGHDAMNNKLPQADTLVLYMGAAQQQQWAKRLIKEGWPANVSVAAVRNASLPDQEIRRYTLGQLQNEEDLLPAPCLVIVGHTATQDIKSLGQKWLYTGSDINDYKEVGMVIHNPMIDIYSNKITQCQIDLLYNLNTYDRLIFASPFAVKEFFKALFDQGLDVRHLAGLKISSVGTSTSARLKEFGLNIKPETSENSAEAFLDKMKKDQVKGEKVLIPCSNNRFEILPEGLRLLGNRVKEMCLYENQIPDNAVRHNLDEFTGVVFTSPTTIRHFFEFYGSFPDHLKVVCKGDMAQRLFNELKNGVLVD</sequence>
<dbReference type="CDD" id="cd11642">
    <property type="entry name" value="SUMT"/>
    <property type="match status" value="1"/>
</dbReference>
<evidence type="ECO:0000256" key="2">
    <source>
        <dbReference type="ARBA" id="ARBA00012162"/>
    </source>
</evidence>
<dbReference type="EMBL" id="JAGUCO010000035">
    <property type="protein sequence ID" value="MBS2101007.1"/>
    <property type="molecule type" value="Genomic_DNA"/>
</dbReference>
<dbReference type="InterPro" id="IPR006366">
    <property type="entry name" value="CobA/CysG_C"/>
</dbReference>
<keyword evidence="6" id="KW-0627">Porphyrin biosynthesis</keyword>
<dbReference type="Gene3D" id="3.40.50.10090">
    <property type="match status" value="2"/>
</dbReference>
<reference evidence="11 12" key="1">
    <citation type="journal article" date="2015" name="Int. J. Syst. Evol. Microbiol.">
        <title>Carboxylicivirga linearis sp. nov., isolated from a sea cucumber culture pond.</title>
        <authorList>
            <person name="Wang F.Q."/>
            <person name="Zhou Y.X."/>
            <person name="Lin X.Z."/>
            <person name="Chen G.J."/>
            <person name="Du Z.J."/>
        </authorList>
    </citation>
    <scope>NUCLEOTIDE SEQUENCE [LARGE SCALE GENOMIC DNA]</scope>
    <source>
        <strain evidence="11 12">FB218</strain>
    </source>
</reference>
<evidence type="ECO:0000313" key="12">
    <source>
        <dbReference type="Proteomes" id="UP000708576"/>
    </source>
</evidence>
<dbReference type="SUPFAM" id="SSF69618">
    <property type="entry name" value="HemD-like"/>
    <property type="match status" value="1"/>
</dbReference>
<dbReference type="Pfam" id="PF00590">
    <property type="entry name" value="TP_methylase"/>
    <property type="match status" value="1"/>
</dbReference>
<dbReference type="SUPFAM" id="SSF53790">
    <property type="entry name" value="Tetrapyrrole methylase"/>
    <property type="match status" value="1"/>
</dbReference>
<evidence type="ECO:0000313" key="11">
    <source>
        <dbReference type="EMBL" id="MBS2101007.1"/>
    </source>
</evidence>
<evidence type="ECO:0000256" key="7">
    <source>
        <dbReference type="ARBA" id="ARBA00025705"/>
    </source>
</evidence>
<dbReference type="GO" id="GO:0004851">
    <property type="term" value="F:uroporphyrin-III C-methyltransferase activity"/>
    <property type="evidence" value="ECO:0007669"/>
    <property type="project" value="UniProtKB-EC"/>
</dbReference>
<dbReference type="PROSITE" id="PS00840">
    <property type="entry name" value="SUMT_2"/>
    <property type="match status" value="1"/>
</dbReference>
<gene>
    <name evidence="11" type="primary">cobA</name>
    <name evidence="11" type="ORF">KEM10_22170</name>
</gene>
<dbReference type="GO" id="GO:0032259">
    <property type="term" value="P:methylation"/>
    <property type="evidence" value="ECO:0007669"/>
    <property type="project" value="UniProtKB-KW"/>
</dbReference>
<protein>
    <recommendedName>
        <fullName evidence="2">uroporphyrinogen-III C-methyltransferase</fullName>
        <ecNumber evidence="2">2.1.1.107</ecNumber>
    </recommendedName>
</protein>
<keyword evidence="3 8" id="KW-0489">Methyltransferase</keyword>
<keyword evidence="4 8" id="KW-0808">Transferase</keyword>
<evidence type="ECO:0000256" key="8">
    <source>
        <dbReference type="RuleBase" id="RU003960"/>
    </source>
</evidence>